<dbReference type="GO" id="GO:0042734">
    <property type="term" value="C:presynaptic membrane"/>
    <property type="evidence" value="ECO:0007669"/>
    <property type="project" value="TreeGrafter"/>
</dbReference>
<dbReference type="PANTHER" id="PTHR35270:SF2">
    <property type="entry name" value="FUSELESS, ISOFORM A"/>
    <property type="match status" value="1"/>
</dbReference>
<sequence>MWFLTVLDILLSSLVVGPCVVGFWRGTWEYMEAYRSAFPLWWTLWVSGALHFVFTLLRQEFAEQFRRGGLRYIIISRCYIYVFAVSCAMQWRSTWMILEDCINCYDVRYILLVTVPSTLVLFAFKLFSNTLAPPYCIAVDFKPEDVFMFPTMFNISGTRETWLYVLDCFFSVFVIGTLVVFVWRGFWCLLDNYLFPDRPDLSALGSLAMGYFLVFATFATQPLMKALVCRIDGFWRILAVDIYLIFSFCGTVNVWRGVWNTLNIYFLPETPIRSYWVSHVVSFVLLIFINSSNSILVRGVYIDAEEQGAQCVDFPCYYLRLFFQTKRKKKLLAQLQKRHVAALARQKSEGENCPGGGPDLDLGTVNHLMKPRASIVCPTDSQNVV</sequence>
<dbReference type="GO" id="GO:0007270">
    <property type="term" value="P:neuron-neuron synaptic transmission"/>
    <property type="evidence" value="ECO:0007669"/>
    <property type="project" value="TreeGrafter"/>
</dbReference>
<feature type="transmembrane region" description="Helical" evidence="1">
    <location>
        <begin position="162"/>
        <end position="183"/>
    </location>
</feature>
<evidence type="ECO:0000313" key="2">
    <source>
        <dbReference type="EMBL" id="JAS61382.1"/>
    </source>
</evidence>
<dbReference type="GO" id="GO:0070073">
    <property type="term" value="P:clustering of voltage-gated calcium channels"/>
    <property type="evidence" value="ECO:0007669"/>
    <property type="project" value="TreeGrafter"/>
</dbReference>
<dbReference type="InterPro" id="IPR032751">
    <property type="entry name" value="Fuseless"/>
</dbReference>
<feature type="transmembrane region" description="Helical" evidence="1">
    <location>
        <begin position="203"/>
        <end position="221"/>
    </location>
</feature>
<organism evidence="2">
    <name type="scientific">Cuerna arida</name>
    <dbReference type="NCBI Taxonomy" id="1464854"/>
    <lineage>
        <taxon>Eukaryota</taxon>
        <taxon>Metazoa</taxon>
        <taxon>Ecdysozoa</taxon>
        <taxon>Arthropoda</taxon>
        <taxon>Hexapoda</taxon>
        <taxon>Insecta</taxon>
        <taxon>Pterygota</taxon>
        <taxon>Neoptera</taxon>
        <taxon>Paraneoptera</taxon>
        <taxon>Hemiptera</taxon>
        <taxon>Auchenorrhyncha</taxon>
        <taxon>Membracoidea</taxon>
        <taxon>Cicadellidae</taxon>
        <taxon>Cicadellinae</taxon>
        <taxon>Proconiini</taxon>
        <taxon>Cuerna</taxon>
    </lineage>
</organism>
<dbReference type="Pfam" id="PF15993">
    <property type="entry name" value="Fuseless"/>
    <property type="match status" value="1"/>
</dbReference>
<keyword evidence="1" id="KW-0812">Transmembrane</keyword>
<name>A0A1B6GG06_9HEMI</name>
<accession>A0A1B6GG06</accession>
<feature type="transmembrane region" description="Helical" evidence="1">
    <location>
        <begin position="38"/>
        <end position="57"/>
    </location>
</feature>
<feature type="transmembrane region" description="Helical" evidence="1">
    <location>
        <begin position="78"/>
        <end position="97"/>
    </location>
</feature>
<evidence type="ECO:0000256" key="1">
    <source>
        <dbReference type="SAM" id="Phobius"/>
    </source>
</evidence>
<reference evidence="2" key="1">
    <citation type="submission" date="2015-11" db="EMBL/GenBank/DDBJ databases">
        <title>De novo transcriptome assembly of four potential Pierce s Disease insect vectors from Arizona vineyards.</title>
        <authorList>
            <person name="Tassone E.E."/>
        </authorList>
    </citation>
    <scope>NUCLEOTIDE SEQUENCE</scope>
</reference>
<proteinExistence type="predicted"/>
<dbReference type="PANTHER" id="PTHR35270">
    <property type="entry name" value="FUSELESS, ISOFORM A"/>
    <property type="match status" value="1"/>
</dbReference>
<keyword evidence="1" id="KW-0472">Membrane</keyword>
<protein>
    <submittedName>
        <fullName evidence="2">Uncharacterized protein</fullName>
    </submittedName>
</protein>
<dbReference type="EMBL" id="GECZ01008387">
    <property type="protein sequence ID" value="JAS61382.1"/>
    <property type="molecule type" value="Transcribed_RNA"/>
</dbReference>
<feature type="transmembrane region" description="Helical" evidence="1">
    <location>
        <begin position="233"/>
        <end position="255"/>
    </location>
</feature>
<dbReference type="GO" id="GO:0007274">
    <property type="term" value="P:neuromuscular synaptic transmission"/>
    <property type="evidence" value="ECO:0007669"/>
    <property type="project" value="TreeGrafter"/>
</dbReference>
<keyword evidence="1" id="KW-1133">Transmembrane helix</keyword>
<gene>
    <name evidence="2" type="ORF">g.26857</name>
</gene>
<dbReference type="AlphaFoldDB" id="A0A1B6GG06"/>
<feature type="transmembrane region" description="Helical" evidence="1">
    <location>
        <begin position="275"/>
        <end position="297"/>
    </location>
</feature>
<feature type="transmembrane region" description="Helical" evidence="1">
    <location>
        <begin position="109"/>
        <end position="127"/>
    </location>
</feature>